<evidence type="ECO:0008006" key="3">
    <source>
        <dbReference type="Google" id="ProtNLM"/>
    </source>
</evidence>
<comment type="caution">
    <text evidence="1">The sequence shown here is derived from an EMBL/GenBank/DDBJ whole genome shotgun (WGS) entry which is preliminary data.</text>
</comment>
<dbReference type="Proteomes" id="UP001339883">
    <property type="component" value="Unassembled WGS sequence"/>
</dbReference>
<evidence type="ECO:0000313" key="2">
    <source>
        <dbReference type="Proteomes" id="UP001339883"/>
    </source>
</evidence>
<organism evidence="1 2">
    <name type="scientific">Acinetobacter pollinis</name>
    <dbReference type="NCBI Taxonomy" id="2605270"/>
    <lineage>
        <taxon>Bacteria</taxon>
        <taxon>Pseudomonadati</taxon>
        <taxon>Pseudomonadota</taxon>
        <taxon>Gammaproteobacteria</taxon>
        <taxon>Moraxellales</taxon>
        <taxon>Moraxellaceae</taxon>
        <taxon>Acinetobacter</taxon>
    </lineage>
</organism>
<evidence type="ECO:0000313" key="1">
    <source>
        <dbReference type="EMBL" id="MEB5475958.1"/>
    </source>
</evidence>
<gene>
    <name evidence="1" type="ORF">I2F25_02610</name>
</gene>
<dbReference type="EMBL" id="VTDN01000002">
    <property type="protein sequence ID" value="MEB5475958.1"/>
    <property type="molecule type" value="Genomic_DNA"/>
</dbReference>
<keyword evidence="2" id="KW-1185">Reference proteome</keyword>
<name>A0ABU6DRC0_9GAMM</name>
<accession>A0ABU6DRC0</accession>
<reference evidence="1 2" key="1">
    <citation type="submission" date="2019-08" db="EMBL/GenBank/DDBJ databases">
        <title>Five species of Acinetobacter isolated from floral nectar and animal pollinators.</title>
        <authorList>
            <person name="Hendry T.A."/>
        </authorList>
    </citation>
    <scope>NUCLEOTIDE SEQUENCE [LARGE SCALE GENOMIC DNA]</scope>
    <source>
        <strain evidence="1 2">MD18.27</strain>
    </source>
</reference>
<proteinExistence type="predicted"/>
<sequence>MKNKNDQQTVDWCEDLFGLTYKQEIKHGTVTAYKKHKCRCEFCIKAKELSDQRAELRKVIKAQAQQVGVV</sequence>
<dbReference type="RefSeq" id="WP_237413989.1">
    <property type="nucleotide sequence ID" value="NZ_VTDN01000002.1"/>
</dbReference>
<protein>
    <recommendedName>
        <fullName evidence="3">Zinc-finger domain-containing protein</fullName>
    </recommendedName>
</protein>